<keyword evidence="3 7" id="KW-0547">Nucleotide-binding</keyword>
<keyword evidence="2 7" id="KW-1003">Cell membrane</keyword>
<dbReference type="Proteomes" id="UP001400965">
    <property type="component" value="Unassembled WGS sequence"/>
</dbReference>
<evidence type="ECO:0000256" key="3">
    <source>
        <dbReference type="ARBA" id="ARBA00022741"/>
    </source>
</evidence>
<name>A0ABP3XDQ2_9FIRM</name>
<reference evidence="10" key="1">
    <citation type="journal article" date="2019" name="Int. J. Syst. Evol. Microbiol.">
        <title>The Global Catalogue of Microorganisms (GCM) 10K type strain sequencing project: providing services to taxonomists for standard genome sequencing and annotation.</title>
        <authorList>
            <consortium name="The Broad Institute Genomics Platform"/>
            <consortium name="The Broad Institute Genome Sequencing Center for Infectious Disease"/>
            <person name="Wu L."/>
            <person name="Ma J."/>
        </authorList>
    </citation>
    <scope>NUCLEOTIDE SEQUENCE [LARGE SCALE GENOMIC DNA]</scope>
    <source>
        <strain evidence="10">JCM 6486</strain>
    </source>
</reference>
<keyword evidence="5 7" id="KW-1278">Translocase</keyword>
<dbReference type="Pfam" id="PF08402">
    <property type="entry name" value="TOBE_2"/>
    <property type="match status" value="1"/>
</dbReference>
<evidence type="ECO:0000313" key="9">
    <source>
        <dbReference type="EMBL" id="GAA0863794.1"/>
    </source>
</evidence>
<dbReference type="InterPro" id="IPR003593">
    <property type="entry name" value="AAA+_ATPase"/>
</dbReference>
<dbReference type="InterPro" id="IPR008995">
    <property type="entry name" value="Mo/tungstate-bd_C_term_dom"/>
</dbReference>
<keyword evidence="1 7" id="KW-0813">Transport</keyword>
<organism evidence="9 10">
    <name type="scientific">Paraclostridium tenue</name>
    <dbReference type="NCBI Taxonomy" id="1737"/>
    <lineage>
        <taxon>Bacteria</taxon>
        <taxon>Bacillati</taxon>
        <taxon>Bacillota</taxon>
        <taxon>Clostridia</taxon>
        <taxon>Peptostreptococcales</taxon>
        <taxon>Peptostreptococcaceae</taxon>
        <taxon>Paraclostridium</taxon>
    </lineage>
</organism>
<dbReference type="PROSITE" id="PS00211">
    <property type="entry name" value="ABC_TRANSPORTER_1"/>
    <property type="match status" value="1"/>
</dbReference>
<keyword evidence="4 7" id="KW-0067">ATP-binding</keyword>
<dbReference type="Gene3D" id="2.40.50.100">
    <property type="match status" value="1"/>
</dbReference>
<dbReference type="NCBIfam" id="TIGR01187">
    <property type="entry name" value="potA"/>
    <property type="match status" value="1"/>
</dbReference>
<dbReference type="EMBL" id="BAAACP010000007">
    <property type="protein sequence ID" value="GAA0863794.1"/>
    <property type="molecule type" value="Genomic_DNA"/>
</dbReference>
<dbReference type="InterPro" id="IPR013611">
    <property type="entry name" value="Transp-assoc_OB_typ2"/>
</dbReference>
<dbReference type="EC" id="7.6.2.11" evidence="7"/>
<dbReference type="InterPro" id="IPR027417">
    <property type="entry name" value="P-loop_NTPase"/>
</dbReference>
<comment type="catalytic activity">
    <reaction evidence="7">
        <text>ATP + H2O + polyamine-[polyamine-binding protein]Side 1 = ADP + phosphate + polyamineSide 2 + [polyamine-binding protein]Side 1.</text>
        <dbReference type="EC" id="7.6.2.11"/>
    </reaction>
</comment>
<dbReference type="RefSeq" id="WP_346044442.1">
    <property type="nucleotide sequence ID" value="NZ_BAAACP010000007.1"/>
</dbReference>
<accession>A0ABP3XDQ2</accession>
<comment type="subunit">
    <text evidence="7">The complex is composed of two ATP-binding proteins (PotA), two transmembrane proteins (PotB and PotC) and a solute-binding protein (PotD).</text>
</comment>
<evidence type="ECO:0000256" key="5">
    <source>
        <dbReference type="ARBA" id="ARBA00022967"/>
    </source>
</evidence>
<dbReference type="InterPro" id="IPR050093">
    <property type="entry name" value="ABC_SmlMolc_Importer"/>
</dbReference>
<comment type="similarity">
    <text evidence="7">Belongs to the ABC transporter superfamily. Spermidine/putrescine importer (TC 3.A.1.11.1) family.</text>
</comment>
<dbReference type="SUPFAM" id="SSF50331">
    <property type="entry name" value="MOP-like"/>
    <property type="match status" value="1"/>
</dbReference>
<gene>
    <name evidence="7" type="primary">potA</name>
    <name evidence="9" type="ORF">GCM10008917_14760</name>
</gene>
<proteinExistence type="inferred from homology"/>
<dbReference type="InterPro" id="IPR003439">
    <property type="entry name" value="ABC_transporter-like_ATP-bd"/>
</dbReference>
<evidence type="ECO:0000256" key="2">
    <source>
        <dbReference type="ARBA" id="ARBA00022475"/>
    </source>
</evidence>
<evidence type="ECO:0000313" key="10">
    <source>
        <dbReference type="Proteomes" id="UP001400965"/>
    </source>
</evidence>
<keyword evidence="10" id="KW-1185">Reference proteome</keyword>
<protein>
    <recommendedName>
        <fullName evidence="7">Spermidine/putrescine import ATP-binding protein PotA</fullName>
        <ecNumber evidence="7">7.6.2.11</ecNumber>
    </recommendedName>
</protein>
<evidence type="ECO:0000256" key="6">
    <source>
        <dbReference type="ARBA" id="ARBA00023136"/>
    </source>
</evidence>
<dbReference type="PANTHER" id="PTHR42781">
    <property type="entry name" value="SPERMIDINE/PUTRESCINE IMPORT ATP-BINDING PROTEIN POTA"/>
    <property type="match status" value="1"/>
</dbReference>
<dbReference type="GO" id="GO:0005524">
    <property type="term" value="F:ATP binding"/>
    <property type="evidence" value="ECO:0007669"/>
    <property type="project" value="UniProtKB-KW"/>
</dbReference>
<sequence length="351" mass="39996">MKGLTINNLKKVFENTTAINNVSFDIEEGEFFTFLGPSGCGKTTLLRTIAGFTQPEEGSIFIGNIDITKVPAEKREVGLVFQNYALFPHMNVYENIAYGLKIKKLSKKEIQTKVLNVLKLMRLNGYEQRKITELSGGEQQRVALARALVIEPKVLLLDEPLCNLDAKLRDEMRIEIKDLQKKLKITTIFVTHDQNEALTMSQRIAVFNKGKCMQIGTPKEVYLNPKNTFVASFIGVTNLFNIKKYIKENNNSFAYVNEKIKLHINEGAKGKFMSIRPEHINMLKEEKHSKNTLKGIINKIQFNGNISDYIVNVEDLKFKVSKINSNLGDKFCINEEVFIEIPKESIKVLQE</sequence>
<comment type="caution">
    <text evidence="9">The sequence shown here is derived from an EMBL/GenBank/DDBJ whole genome shotgun (WGS) entry which is preliminary data.</text>
</comment>
<evidence type="ECO:0000256" key="7">
    <source>
        <dbReference type="RuleBase" id="RU364083"/>
    </source>
</evidence>
<dbReference type="Gene3D" id="3.40.50.300">
    <property type="entry name" value="P-loop containing nucleotide triphosphate hydrolases"/>
    <property type="match status" value="1"/>
</dbReference>
<evidence type="ECO:0000256" key="4">
    <source>
        <dbReference type="ARBA" id="ARBA00022840"/>
    </source>
</evidence>
<dbReference type="InterPro" id="IPR017871">
    <property type="entry name" value="ABC_transporter-like_CS"/>
</dbReference>
<dbReference type="SUPFAM" id="SSF52540">
    <property type="entry name" value="P-loop containing nucleoside triphosphate hydrolases"/>
    <property type="match status" value="1"/>
</dbReference>
<dbReference type="SMART" id="SM00382">
    <property type="entry name" value="AAA"/>
    <property type="match status" value="1"/>
</dbReference>
<dbReference type="Pfam" id="PF00005">
    <property type="entry name" value="ABC_tran"/>
    <property type="match status" value="1"/>
</dbReference>
<keyword evidence="6 7" id="KW-0472">Membrane</keyword>
<dbReference type="InterPro" id="IPR005893">
    <property type="entry name" value="PotA-like"/>
</dbReference>
<evidence type="ECO:0000259" key="8">
    <source>
        <dbReference type="PROSITE" id="PS50893"/>
    </source>
</evidence>
<evidence type="ECO:0000256" key="1">
    <source>
        <dbReference type="ARBA" id="ARBA00022448"/>
    </source>
</evidence>
<feature type="domain" description="ABC transporter" evidence="8">
    <location>
        <begin position="4"/>
        <end position="234"/>
    </location>
</feature>
<dbReference type="PANTHER" id="PTHR42781:SF4">
    <property type="entry name" value="SPERMIDINE_PUTRESCINE IMPORT ATP-BINDING PROTEIN POTA"/>
    <property type="match status" value="1"/>
</dbReference>
<comment type="function">
    <text evidence="7">Part of the ABC transporter complex PotABCD involved in spermidine/putrescine import. Responsible for energy coupling to the transport system.</text>
</comment>
<dbReference type="PROSITE" id="PS50893">
    <property type="entry name" value="ABC_TRANSPORTER_2"/>
    <property type="match status" value="1"/>
</dbReference>